<comment type="similarity">
    <text evidence="1">Belongs to the FHY3/FAR1 family.</text>
</comment>
<feature type="region of interest" description="Disordered" evidence="2">
    <location>
        <begin position="194"/>
        <end position="215"/>
    </location>
</feature>
<dbReference type="GO" id="GO:0005634">
    <property type="term" value="C:nucleus"/>
    <property type="evidence" value="ECO:0007669"/>
    <property type="project" value="UniProtKB-SubCell"/>
</dbReference>
<name>A0A978UAB8_ZIZJJ</name>
<protein>
    <recommendedName>
        <fullName evidence="1">Protein FAR1-RELATED SEQUENCE</fullName>
    </recommendedName>
</protein>
<feature type="domain" description="FAR1" evidence="3">
    <location>
        <begin position="152"/>
        <end position="191"/>
    </location>
</feature>
<accession>A0A978UAB8</accession>
<dbReference type="PANTHER" id="PTHR31669:SF282">
    <property type="entry name" value="PROTEIN FAR1-RELATED SEQUENCE"/>
    <property type="match status" value="1"/>
</dbReference>
<dbReference type="AlphaFoldDB" id="A0A978UAB8"/>
<keyword evidence="1" id="KW-0479">Metal-binding</keyword>
<comment type="subcellular location">
    <subcellularLocation>
        <location evidence="1">Nucleus</location>
    </subcellularLocation>
</comment>
<evidence type="ECO:0000256" key="2">
    <source>
        <dbReference type="SAM" id="MobiDB-lite"/>
    </source>
</evidence>
<keyword evidence="1" id="KW-0863">Zinc-finger</keyword>
<dbReference type="InterPro" id="IPR004330">
    <property type="entry name" value="FAR1_DNA_bnd_dom"/>
</dbReference>
<keyword evidence="1" id="KW-0862">Zinc</keyword>
<keyword evidence="1" id="KW-0539">Nucleus</keyword>
<feature type="compositionally biased region" description="Polar residues" evidence="2">
    <location>
        <begin position="194"/>
        <end position="212"/>
    </location>
</feature>
<dbReference type="GO" id="GO:0008270">
    <property type="term" value="F:zinc ion binding"/>
    <property type="evidence" value="ECO:0007669"/>
    <property type="project" value="UniProtKB-UniRule"/>
</dbReference>
<sequence length="401" mass="44789">MIILIRWLGNRISKAKQAASFGLLFSAVDCGGKHQALSIVMDLPIDALPAYMYDIASASALSLPFPRTPPITNSNCILPFDSPSPPLTLLSPATPFLMTIAVGISLTIILSTSSYLKDQAPEYGMEFSSEEEAYEFYKNYAQQNGFYINQQQQPKYKRKSTRTGCKANVQLTLQAAKWIISDLLLDHNHDIDRSTTQSSVKHSHHQPPSTMHKQPVANDISAAKYTRLHGHDHTDSNNYLHHRNMNILQPEDVQGLIDYFKHLKVEDSSFFYTIRVDAENGSSGGMAGHGLTMIILGTMQPEMEEVTSFGMVPVFKLIEDGHKKDEVVTFDCLDEMAGKSNRPSSRNLMHKALHLVTKSAATEESRKITEYCQDVTLKKVEYVLKTKGVEHMNTTSSEVDC</sequence>
<comment type="caution">
    <text evidence="4">The sequence shown here is derived from an EMBL/GenBank/DDBJ whole genome shotgun (WGS) entry which is preliminary data.</text>
</comment>
<evidence type="ECO:0000313" key="5">
    <source>
        <dbReference type="Proteomes" id="UP000813462"/>
    </source>
</evidence>
<dbReference type="InterPro" id="IPR031052">
    <property type="entry name" value="FHY3/FAR1"/>
</dbReference>
<dbReference type="PANTHER" id="PTHR31669">
    <property type="entry name" value="PROTEIN FAR1-RELATED SEQUENCE 10-RELATED"/>
    <property type="match status" value="1"/>
</dbReference>
<reference evidence="4" key="1">
    <citation type="journal article" date="2021" name="Front. Plant Sci.">
        <title>Chromosome-Scale Genome Assembly for Chinese Sour Jujube and Insights Into Its Genome Evolution and Domestication Signature.</title>
        <authorList>
            <person name="Shen L.-Y."/>
            <person name="Luo H."/>
            <person name="Wang X.-L."/>
            <person name="Wang X.-M."/>
            <person name="Qiu X.-J."/>
            <person name="Liu H."/>
            <person name="Zhou S.-S."/>
            <person name="Jia K.-H."/>
            <person name="Nie S."/>
            <person name="Bao Y.-T."/>
            <person name="Zhang R.-G."/>
            <person name="Yun Q.-Z."/>
            <person name="Chai Y.-H."/>
            <person name="Lu J.-Y."/>
            <person name="Li Y."/>
            <person name="Zhao S.-W."/>
            <person name="Mao J.-F."/>
            <person name="Jia S.-G."/>
            <person name="Mao Y.-M."/>
        </authorList>
    </citation>
    <scope>NUCLEOTIDE SEQUENCE</scope>
    <source>
        <strain evidence="4">AT0</strain>
        <tissue evidence="4">Leaf</tissue>
    </source>
</reference>
<proteinExistence type="inferred from homology"/>
<evidence type="ECO:0000259" key="3">
    <source>
        <dbReference type="Pfam" id="PF03101"/>
    </source>
</evidence>
<evidence type="ECO:0000256" key="1">
    <source>
        <dbReference type="RuleBase" id="RU367018"/>
    </source>
</evidence>
<dbReference type="EMBL" id="JAEACU010000012">
    <property type="protein sequence ID" value="KAH7511711.1"/>
    <property type="molecule type" value="Genomic_DNA"/>
</dbReference>
<gene>
    <name evidence="4" type="ORF">FEM48_Zijuj12G0011700</name>
</gene>
<dbReference type="GO" id="GO:0006355">
    <property type="term" value="P:regulation of DNA-templated transcription"/>
    <property type="evidence" value="ECO:0007669"/>
    <property type="project" value="UniProtKB-UniRule"/>
</dbReference>
<dbReference type="Pfam" id="PF03101">
    <property type="entry name" value="FAR1"/>
    <property type="match status" value="1"/>
</dbReference>
<dbReference type="Proteomes" id="UP000813462">
    <property type="component" value="Unassembled WGS sequence"/>
</dbReference>
<organism evidence="4 5">
    <name type="scientific">Ziziphus jujuba var. spinosa</name>
    <dbReference type="NCBI Taxonomy" id="714518"/>
    <lineage>
        <taxon>Eukaryota</taxon>
        <taxon>Viridiplantae</taxon>
        <taxon>Streptophyta</taxon>
        <taxon>Embryophyta</taxon>
        <taxon>Tracheophyta</taxon>
        <taxon>Spermatophyta</taxon>
        <taxon>Magnoliopsida</taxon>
        <taxon>eudicotyledons</taxon>
        <taxon>Gunneridae</taxon>
        <taxon>Pentapetalae</taxon>
        <taxon>rosids</taxon>
        <taxon>fabids</taxon>
        <taxon>Rosales</taxon>
        <taxon>Rhamnaceae</taxon>
        <taxon>Paliureae</taxon>
        <taxon>Ziziphus</taxon>
    </lineage>
</organism>
<comment type="function">
    <text evidence="1">Putative transcription activator involved in regulating light control of development.</text>
</comment>
<evidence type="ECO:0000313" key="4">
    <source>
        <dbReference type="EMBL" id="KAH7511711.1"/>
    </source>
</evidence>